<keyword evidence="9" id="KW-0961">Cell wall biogenesis/degradation</keyword>
<gene>
    <name evidence="15" type="ORF">MKK02DRAFT_16824</name>
</gene>
<evidence type="ECO:0000256" key="3">
    <source>
        <dbReference type="ARBA" id="ARBA00022475"/>
    </source>
</evidence>
<comment type="caution">
    <text evidence="15">The sequence shown here is derived from an EMBL/GenBank/DDBJ whole genome shotgun (WGS) entry which is preliminary data.</text>
</comment>
<evidence type="ECO:0000256" key="7">
    <source>
        <dbReference type="ARBA" id="ARBA00022989"/>
    </source>
</evidence>
<evidence type="ECO:0000313" key="15">
    <source>
        <dbReference type="EMBL" id="KAI9634408.1"/>
    </source>
</evidence>
<evidence type="ECO:0000256" key="4">
    <source>
        <dbReference type="ARBA" id="ARBA00022676"/>
    </source>
</evidence>
<dbReference type="Pfam" id="PF08407">
    <property type="entry name" value="Chitin_synth_1N"/>
    <property type="match status" value="1"/>
</dbReference>
<evidence type="ECO:0000256" key="1">
    <source>
        <dbReference type="ARBA" id="ARBA00004651"/>
    </source>
</evidence>
<comment type="catalytic activity">
    <reaction evidence="11">
        <text>[(1-&gt;4)-N-acetyl-beta-D-glucosaminyl](n) + UDP-N-acetyl-alpha-D-glucosamine = [(1-&gt;4)-N-acetyl-beta-D-glucosaminyl](n+1) + UDP + H(+)</text>
        <dbReference type="Rhea" id="RHEA:16637"/>
        <dbReference type="Rhea" id="RHEA-COMP:9593"/>
        <dbReference type="Rhea" id="RHEA-COMP:9595"/>
        <dbReference type="ChEBI" id="CHEBI:15378"/>
        <dbReference type="ChEBI" id="CHEBI:17029"/>
        <dbReference type="ChEBI" id="CHEBI:57705"/>
        <dbReference type="ChEBI" id="CHEBI:58223"/>
        <dbReference type="EC" id="2.4.1.16"/>
    </reaction>
</comment>
<keyword evidence="5" id="KW-0808">Transferase</keyword>
<dbReference type="RefSeq" id="XP_052944185.1">
    <property type="nucleotide sequence ID" value="XM_053085693.1"/>
</dbReference>
<keyword evidence="16" id="KW-1185">Reference proteome</keyword>
<dbReference type="EC" id="2.4.1.16" evidence="2"/>
<dbReference type="GO" id="GO:0030428">
    <property type="term" value="C:cell septum"/>
    <property type="evidence" value="ECO:0007669"/>
    <property type="project" value="TreeGrafter"/>
</dbReference>
<organism evidence="15 16">
    <name type="scientific">Dioszegia hungarica</name>
    <dbReference type="NCBI Taxonomy" id="4972"/>
    <lineage>
        <taxon>Eukaryota</taxon>
        <taxon>Fungi</taxon>
        <taxon>Dikarya</taxon>
        <taxon>Basidiomycota</taxon>
        <taxon>Agaricomycotina</taxon>
        <taxon>Tremellomycetes</taxon>
        <taxon>Tremellales</taxon>
        <taxon>Bulleribasidiaceae</taxon>
        <taxon>Dioszegia</taxon>
    </lineage>
</organism>
<feature type="transmembrane region" description="Helical" evidence="13">
    <location>
        <begin position="946"/>
        <end position="966"/>
    </location>
</feature>
<keyword evidence="6 13" id="KW-0812">Transmembrane</keyword>
<keyword evidence="8 13" id="KW-0472">Membrane</keyword>
<sequence length="1006" mass="111960">MNPGDIFHDPSRRSYDPYDPNQPPPQSPPRHAGQPFPAAPYLPSTTPNPYDNLHPQQPPQQMHHSNSQPFGQAPYSDPLQAPGGQGYGDPFRDNGTSEQQWAQPPGSHHYPSYPLMPNSNSAAPLQHPSTSLSPSRPHIALEPARTRFDSNPAFIPHSGSFNNGVNMPDHRLSSPPPMLQHTSSDMLYPPNQGGPYGMQHSSSFGSNLAGGQDDGDLNDSAPLLNHAQPAFGPGSASGRGFQLRDDGDMGSRGGALGADEEDVNVHYGPVPTRVVRRNKTQKRVKLFQGHFVVDNEVPSILLNQCAIREGNEFTRMRYTAVTCDPNDFMADQYTLRQRLYDPPRQTELFIVITMYNEDDELFCRTMRGVMQNVAHLCGRGKSKTWGKDGWKKVVICVVADGRQKINPRTRSVLAALGVYQDGVGKNVINGKPVHAHLYEYTTQLWISKDNKIRGNEPQAVPVQMIFCMKEKNQKKINSHRWFFNAFGACLRPNVCVLLDVGTQPGPDSIYHLWKAFDINSSVGGACGEIVALKGMFWRNLINPLVAAQNFEYKMSNILDKPLESIFGYITVLPGAFSAYRYIALQNDEKGNGPLKQYFIGESMHGSEAGIFAANMYLAEDRILCWELVSKRACKWTLHYVKSAYGITDVPDAVPELVSQRRRWLNGSFFAAIHSVVHFGYLYRSSHSFTRKFFLHIEFLYQVLNLVFSWFALGNFYIAFVVLTSSLNVTWVGYKYINIPLQFAYIGLLLLCFLLSLGNRPAGSKVGYTISMIGFAVLTVYMLFAAIYLAVRGIQSIEQSGPITASTFFGDAIFRNIVVSLIATYGIYILASLFALDPWHMLTSFLQYILLAPSYINVMNVYAFCNVHDVSWGTKGSDKVSEDLGVVKSDANNKNEVTVDLPVLQQDINAIYSAELQTLQQKAPKEVTNISADQKQEDYYKNFRTNVLLAWTMSNGALAAVILQTSGGSDAIATTYMGILLYTVAGLALFRWFGATAYLVVRMFTGE</sequence>
<feature type="transmembrane region" description="Helical" evidence="13">
    <location>
        <begin position="978"/>
        <end position="1000"/>
    </location>
</feature>
<evidence type="ECO:0000256" key="2">
    <source>
        <dbReference type="ARBA" id="ARBA00012543"/>
    </source>
</evidence>
<feature type="transmembrane region" description="Helical" evidence="13">
    <location>
        <begin position="844"/>
        <end position="864"/>
    </location>
</feature>
<dbReference type="InterPro" id="IPR013616">
    <property type="entry name" value="Chitin_synth_N"/>
</dbReference>
<dbReference type="PANTHER" id="PTHR22914">
    <property type="entry name" value="CHITIN SYNTHASE"/>
    <property type="match status" value="1"/>
</dbReference>
<dbReference type="GO" id="GO:0005886">
    <property type="term" value="C:plasma membrane"/>
    <property type="evidence" value="ECO:0007669"/>
    <property type="project" value="UniProtKB-SubCell"/>
</dbReference>
<feature type="transmembrane region" description="Helical" evidence="13">
    <location>
        <begin position="702"/>
        <end position="723"/>
    </location>
</feature>
<dbReference type="InterPro" id="IPR029044">
    <property type="entry name" value="Nucleotide-diphossugar_trans"/>
</dbReference>
<dbReference type="Proteomes" id="UP001164286">
    <property type="component" value="Unassembled WGS sequence"/>
</dbReference>
<dbReference type="GO" id="GO:0006031">
    <property type="term" value="P:chitin biosynthetic process"/>
    <property type="evidence" value="ECO:0007669"/>
    <property type="project" value="TreeGrafter"/>
</dbReference>
<dbReference type="SUPFAM" id="SSF53448">
    <property type="entry name" value="Nucleotide-diphospho-sugar transferases"/>
    <property type="match status" value="1"/>
</dbReference>
<dbReference type="PANTHER" id="PTHR22914:SF9">
    <property type="entry name" value="CHITIN SYNTHASE 1"/>
    <property type="match status" value="1"/>
</dbReference>
<dbReference type="InterPro" id="IPR004835">
    <property type="entry name" value="Chitin_synth"/>
</dbReference>
<feature type="domain" description="Chitin synthase N-terminal" evidence="14">
    <location>
        <begin position="279"/>
        <end position="347"/>
    </location>
</feature>
<evidence type="ECO:0000256" key="13">
    <source>
        <dbReference type="SAM" id="Phobius"/>
    </source>
</evidence>
<dbReference type="GO" id="GO:0071555">
    <property type="term" value="P:cell wall organization"/>
    <property type="evidence" value="ECO:0007669"/>
    <property type="project" value="UniProtKB-KW"/>
</dbReference>
<dbReference type="Pfam" id="PF01644">
    <property type="entry name" value="Chitin_synth_1"/>
    <property type="match status" value="1"/>
</dbReference>
<comment type="function">
    <text evidence="10">Polymerizes chitin, a structural polymer of the cell wall and septum, by transferring the sugar moiety of UDP-GlcNAc to the non-reducing end of the growing chitin polymer.</text>
</comment>
<evidence type="ECO:0000256" key="11">
    <source>
        <dbReference type="ARBA" id="ARBA00048014"/>
    </source>
</evidence>
<proteinExistence type="predicted"/>
<reference evidence="15" key="1">
    <citation type="journal article" date="2022" name="G3 (Bethesda)">
        <title>High quality genome of the basidiomycete yeast Dioszegia hungarica PDD-24b-2 isolated from cloud water.</title>
        <authorList>
            <person name="Jarrige D."/>
            <person name="Haridas S."/>
            <person name="Bleykasten-Grosshans C."/>
            <person name="Joly M."/>
            <person name="Nadalig T."/>
            <person name="Sancelme M."/>
            <person name="Vuilleumier S."/>
            <person name="Grigoriev I.V."/>
            <person name="Amato P."/>
            <person name="Bringel F."/>
        </authorList>
    </citation>
    <scope>NUCLEOTIDE SEQUENCE</scope>
    <source>
        <strain evidence="15">PDD-24b-2</strain>
    </source>
</reference>
<evidence type="ECO:0000256" key="8">
    <source>
        <dbReference type="ARBA" id="ARBA00023136"/>
    </source>
</evidence>
<feature type="compositionally biased region" description="Polar residues" evidence="12">
    <location>
        <begin position="117"/>
        <end position="134"/>
    </location>
</feature>
<dbReference type="GeneID" id="77724894"/>
<evidence type="ECO:0000256" key="9">
    <source>
        <dbReference type="ARBA" id="ARBA00023316"/>
    </source>
</evidence>
<name>A0AA38LT86_9TREE</name>
<dbReference type="EMBL" id="JAKWFO010000007">
    <property type="protein sequence ID" value="KAI9634408.1"/>
    <property type="molecule type" value="Genomic_DNA"/>
</dbReference>
<evidence type="ECO:0000256" key="6">
    <source>
        <dbReference type="ARBA" id="ARBA00022692"/>
    </source>
</evidence>
<keyword evidence="7 13" id="KW-1133">Transmembrane helix</keyword>
<keyword evidence="4" id="KW-0328">Glycosyltransferase</keyword>
<dbReference type="AlphaFoldDB" id="A0AA38LT86"/>
<feature type="transmembrane region" description="Helical" evidence="13">
    <location>
        <begin position="811"/>
        <end position="832"/>
    </location>
</feature>
<accession>A0AA38LT86</accession>
<keyword evidence="3" id="KW-1003">Cell membrane</keyword>
<feature type="region of interest" description="Disordered" evidence="12">
    <location>
        <begin position="1"/>
        <end position="137"/>
    </location>
</feature>
<dbReference type="GO" id="GO:0004100">
    <property type="term" value="F:chitin synthase activity"/>
    <property type="evidence" value="ECO:0007669"/>
    <property type="project" value="UniProtKB-EC"/>
</dbReference>
<feature type="transmembrane region" description="Helical" evidence="13">
    <location>
        <begin position="735"/>
        <end position="755"/>
    </location>
</feature>
<feature type="transmembrane region" description="Helical" evidence="13">
    <location>
        <begin position="767"/>
        <end position="790"/>
    </location>
</feature>
<dbReference type="CDD" id="cd04190">
    <property type="entry name" value="Chitin_synth_C"/>
    <property type="match status" value="1"/>
</dbReference>
<evidence type="ECO:0000313" key="16">
    <source>
        <dbReference type="Proteomes" id="UP001164286"/>
    </source>
</evidence>
<evidence type="ECO:0000256" key="5">
    <source>
        <dbReference type="ARBA" id="ARBA00022679"/>
    </source>
</evidence>
<feature type="compositionally biased region" description="Basic and acidic residues" evidence="12">
    <location>
        <begin position="1"/>
        <end position="16"/>
    </location>
</feature>
<evidence type="ECO:0000259" key="14">
    <source>
        <dbReference type="Pfam" id="PF08407"/>
    </source>
</evidence>
<evidence type="ECO:0000256" key="10">
    <source>
        <dbReference type="ARBA" id="ARBA00024009"/>
    </source>
</evidence>
<protein>
    <recommendedName>
        <fullName evidence="2">chitin synthase</fullName>
        <ecNumber evidence="2">2.4.1.16</ecNumber>
    </recommendedName>
</protein>
<evidence type="ECO:0000256" key="12">
    <source>
        <dbReference type="SAM" id="MobiDB-lite"/>
    </source>
</evidence>
<comment type="subcellular location">
    <subcellularLocation>
        <location evidence="1">Cell membrane</location>
        <topology evidence="1">Multi-pass membrane protein</topology>
    </subcellularLocation>
</comment>